<dbReference type="Gene3D" id="3.40.50.300">
    <property type="entry name" value="P-loop containing nucleotide triphosphate hydrolases"/>
    <property type="match status" value="3"/>
</dbReference>
<evidence type="ECO:0000256" key="5">
    <source>
        <dbReference type="ARBA" id="ARBA00022723"/>
    </source>
</evidence>
<comment type="caution">
    <text evidence="17">The sequence shown here is derived from an EMBL/GenBank/DDBJ whole genome shotgun (WGS) entry which is preliminary data.</text>
</comment>
<comment type="cofactor">
    <cofactor evidence="1">
        <name>[4Fe-4S] cluster</name>
        <dbReference type="ChEBI" id="CHEBI:49883"/>
    </cofactor>
</comment>
<keyword evidence="12" id="KW-0413">Isomerase</keyword>
<dbReference type="InterPro" id="IPR019467">
    <property type="entry name" value="Hat1_N"/>
</dbReference>
<evidence type="ECO:0000256" key="7">
    <source>
        <dbReference type="ARBA" id="ARBA00022801"/>
    </source>
</evidence>
<dbReference type="GO" id="GO:0046872">
    <property type="term" value="F:metal ion binding"/>
    <property type="evidence" value="ECO:0007669"/>
    <property type="project" value="UniProtKB-KW"/>
</dbReference>
<dbReference type="GO" id="GO:0051536">
    <property type="term" value="F:iron-sulfur cluster binding"/>
    <property type="evidence" value="ECO:0007669"/>
    <property type="project" value="UniProtKB-KW"/>
</dbReference>
<dbReference type="Pfam" id="PF13307">
    <property type="entry name" value="Helicase_C_2"/>
    <property type="match status" value="1"/>
</dbReference>
<evidence type="ECO:0000256" key="10">
    <source>
        <dbReference type="ARBA" id="ARBA00023004"/>
    </source>
</evidence>
<protein>
    <recommendedName>
        <fullName evidence="4">Histone acetyltransferase type B catalytic subunit</fullName>
    </recommendedName>
</protein>
<dbReference type="GO" id="GO:0006325">
    <property type="term" value="P:chromatin organization"/>
    <property type="evidence" value="ECO:0007669"/>
    <property type="project" value="InterPro"/>
</dbReference>
<dbReference type="GO" id="GO:0003677">
    <property type="term" value="F:DNA binding"/>
    <property type="evidence" value="ECO:0007669"/>
    <property type="project" value="InterPro"/>
</dbReference>
<gene>
    <name evidence="17" type="ORF">CAUJ_LOCUS12544</name>
</gene>
<dbReference type="Pfam" id="PF06733">
    <property type="entry name" value="DEAD_2"/>
    <property type="match status" value="1"/>
</dbReference>
<keyword evidence="13" id="KW-0539">Nucleus</keyword>
<keyword evidence="5" id="KW-0479">Metal-binding</keyword>
<evidence type="ECO:0000256" key="1">
    <source>
        <dbReference type="ARBA" id="ARBA00001966"/>
    </source>
</evidence>
<dbReference type="GO" id="GO:0005634">
    <property type="term" value="C:nucleus"/>
    <property type="evidence" value="ECO:0007669"/>
    <property type="project" value="UniProtKB-SubCell"/>
</dbReference>
<dbReference type="InterPro" id="IPR048776">
    <property type="entry name" value="HAT1_C"/>
</dbReference>
<name>A0A8S1HN23_9PELO</name>
<dbReference type="SMART" id="SM00491">
    <property type="entry name" value="HELICc2"/>
    <property type="match status" value="1"/>
</dbReference>
<dbReference type="Pfam" id="PF10394">
    <property type="entry name" value="Hat1_N"/>
    <property type="match status" value="1"/>
</dbReference>
<dbReference type="Pfam" id="PF21183">
    <property type="entry name" value="HAT1_C"/>
    <property type="match status" value="1"/>
</dbReference>
<accession>A0A8S1HN23</accession>
<dbReference type="GO" id="GO:0042393">
    <property type="term" value="F:histone binding"/>
    <property type="evidence" value="ECO:0007669"/>
    <property type="project" value="InterPro"/>
</dbReference>
<evidence type="ECO:0000256" key="14">
    <source>
        <dbReference type="SAM" id="Coils"/>
    </source>
</evidence>
<evidence type="ECO:0000256" key="11">
    <source>
        <dbReference type="ARBA" id="ARBA00023014"/>
    </source>
</evidence>
<dbReference type="AlphaFoldDB" id="A0A8S1HN23"/>
<dbReference type="GO" id="GO:0006139">
    <property type="term" value="P:nucleobase-containing compound metabolic process"/>
    <property type="evidence" value="ECO:0007669"/>
    <property type="project" value="InterPro"/>
</dbReference>
<proteinExistence type="inferred from homology"/>
<evidence type="ECO:0000313" key="17">
    <source>
        <dbReference type="EMBL" id="CAD6196630.1"/>
    </source>
</evidence>
<dbReference type="InterPro" id="IPR010614">
    <property type="entry name" value="RAD3-like_helicase_DEAD"/>
</dbReference>
<evidence type="ECO:0000256" key="6">
    <source>
        <dbReference type="ARBA" id="ARBA00022741"/>
    </source>
</evidence>
<keyword evidence="7" id="KW-0378">Hydrolase</keyword>
<comment type="similarity">
    <text evidence="3">Belongs to the DEAD box helicase family. DEAH subfamily. DDX11/CHL1 sub-subfamily.</text>
</comment>
<keyword evidence="8" id="KW-0347">Helicase</keyword>
<dbReference type="InterPro" id="IPR016181">
    <property type="entry name" value="Acyl_CoA_acyltransferase"/>
</dbReference>
<evidence type="ECO:0000256" key="8">
    <source>
        <dbReference type="ARBA" id="ARBA00022806"/>
    </source>
</evidence>
<dbReference type="PANTHER" id="PTHR11472:SF41">
    <property type="entry name" value="ATP-DEPENDENT DNA HELICASE DDX11-RELATED"/>
    <property type="match status" value="1"/>
</dbReference>
<feature type="compositionally biased region" description="Polar residues" evidence="15">
    <location>
        <begin position="568"/>
        <end position="577"/>
    </location>
</feature>
<dbReference type="EMBL" id="CAJGYM010000076">
    <property type="protein sequence ID" value="CAD6196630.1"/>
    <property type="molecule type" value="Genomic_DNA"/>
</dbReference>
<dbReference type="InterPro" id="IPR013523">
    <property type="entry name" value="Hist_AcTrfase_HAT1_C"/>
</dbReference>
<dbReference type="SUPFAM" id="SSF52540">
    <property type="entry name" value="P-loop containing nucleoside triphosphate hydrolases"/>
    <property type="match status" value="1"/>
</dbReference>
<reference evidence="17" key="1">
    <citation type="submission" date="2020-10" db="EMBL/GenBank/DDBJ databases">
        <authorList>
            <person name="Kikuchi T."/>
        </authorList>
    </citation>
    <scope>NUCLEOTIDE SEQUENCE</scope>
    <source>
        <strain evidence="17">NKZ352</strain>
    </source>
</reference>
<evidence type="ECO:0000256" key="15">
    <source>
        <dbReference type="SAM" id="MobiDB-lite"/>
    </source>
</evidence>
<dbReference type="Proteomes" id="UP000835052">
    <property type="component" value="Unassembled WGS sequence"/>
</dbReference>
<keyword evidence="10" id="KW-0408">Iron</keyword>
<evidence type="ECO:0000256" key="13">
    <source>
        <dbReference type="ARBA" id="ARBA00023242"/>
    </source>
</evidence>
<evidence type="ECO:0000256" key="3">
    <source>
        <dbReference type="ARBA" id="ARBA00008435"/>
    </source>
</evidence>
<dbReference type="InterPro" id="IPR045028">
    <property type="entry name" value="DinG/Rad3-like"/>
</dbReference>
<dbReference type="SUPFAM" id="SSF55729">
    <property type="entry name" value="Acyl-CoA N-acyltransferases (Nat)"/>
    <property type="match status" value="1"/>
</dbReference>
<dbReference type="GO" id="GO:0003678">
    <property type="term" value="F:DNA helicase activity"/>
    <property type="evidence" value="ECO:0007669"/>
    <property type="project" value="InterPro"/>
</dbReference>
<evidence type="ECO:0000313" key="18">
    <source>
        <dbReference type="Proteomes" id="UP000835052"/>
    </source>
</evidence>
<dbReference type="GO" id="GO:0034085">
    <property type="term" value="P:establishment of sister chromatid cohesion"/>
    <property type="evidence" value="ECO:0007669"/>
    <property type="project" value="TreeGrafter"/>
</dbReference>
<feature type="coiled-coil region" evidence="14">
    <location>
        <begin position="469"/>
        <end position="529"/>
    </location>
</feature>
<keyword evidence="9" id="KW-0067">ATP-binding</keyword>
<dbReference type="NCBIfam" id="TIGR00604">
    <property type="entry name" value="rad3"/>
    <property type="match status" value="1"/>
</dbReference>
<keyword evidence="14" id="KW-0175">Coiled coil</keyword>
<dbReference type="InterPro" id="IPR014013">
    <property type="entry name" value="Helic_SF1/SF2_ATP-bd_DinG/Rad3"/>
</dbReference>
<evidence type="ECO:0000256" key="4">
    <source>
        <dbReference type="ARBA" id="ARBA00021268"/>
    </source>
</evidence>
<dbReference type="GO" id="GO:0016818">
    <property type="term" value="F:hydrolase activity, acting on acid anhydrides, in phosphorus-containing anhydrides"/>
    <property type="evidence" value="ECO:0007669"/>
    <property type="project" value="InterPro"/>
</dbReference>
<dbReference type="InterPro" id="IPR006555">
    <property type="entry name" value="ATP-dep_Helicase_C"/>
</dbReference>
<dbReference type="InterPro" id="IPR013020">
    <property type="entry name" value="Rad3/Chl1-like"/>
</dbReference>
<keyword evidence="6" id="KW-0547">Nucleotide-binding</keyword>
<dbReference type="Gene3D" id="3.90.360.10">
    <property type="entry name" value="Histone acetyl transferase 1 (HAT1), N-terminal domain"/>
    <property type="match status" value="1"/>
</dbReference>
<dbReference type="PANTHER" id="PTHR11472">
    <property type="entry name" value="DNA REPAIR DEAD HELICASE RAD3/XP-D SUBFAMILY MEMBER"/>
    <property type="match status" value="1"/>
</dbReference>
<dbReference type="CDD" id="cd18788">
    <property type="entry name" value="SF2_C_XPD"/>
    <property type="match status" value="1"/>
</dbReference>
<evidence type="ECO:0000256" key="2">
    <source>
        <dbReference type="ARBA" id="ARBA00004123"/>
    </source>
</evidence>
<feature type="region of interest" description="Disordered" evidence="15">
    <location>
        <begin position="549"/>
        <end position="578"/>
    </location>
</feature>
<feature type="domain" description="Helicase ATP-binding" evidence="16">
    <location>
        <begin position="415"/>
        <end position="808"/>
    </location>
</feature>
<dbReference type="Gene3D" id="3.40.630.30">
    <property type="match status" value="1"/>
</dbReference>
<dbReference type="InterPro" id="IPR027417">
    <property type="entry name" value="P-loop_NTPase"/>
</dbReference>
<dbReference type="Gene3D" id="1.10.10.390">
    <property type="match status" value="1"/>
</dbReference>
<dbReference type="InterPro" id="IPR006554">
    <property type="entry name" value="Helicase-like_DEXD_c2"/>
</dbReference>
<sequence>MDVAIHDGEDVFAKPKDKWTADGLEVTSFVFENAQETEDLNIFSPEMVYQQFGETESIFGYDNLSVRLHFSDVSLRFWPNIEYKQKFKSQDNEQGADDIIAFLCDKLPPDQKDTMILNRAKVAKKQEQFKPFGDMIRKLAVGNKEFEIYFVNKNSRTPESDRFVERIQHLGLFYIEGLQYTDEEDEMWINYFMYEVRKSHHGDGKTHYAIAGFISVYQFFNYPESRRARISQVLLIPTYRNLGLGPHLLQSVYRDLWSNPSIFDISVEDPSDNFHFLRDYLDCSNCMKLEEFSPTYLKKGFSDSLYQAALKNFKISKMQCRRVYEILRLKCTNEKNEVEMKSYRLDVKKRLEIPMRQKEKTWKKMKKTLSEDEYRQMIATQTSKEQKLDQLKQLYEQTVEPYYKTIKRLESYPLVMDEFSFPFEPYDIQLNLMRKIRECIEAGEIGIFESPTGTGKSLSVLCSTMTWLEEHERRKIEELEQRLASARTQSLQQEDRDDWIEAHRQKTKAQEEENEAMSEMERISRVTERLKMAKEGLVMENRKRKFVEDDDETVAPLQEQDECAPNDGYNSDEGSSTKIDEDVEEPLETVKIYYASRTHSQLEQLVEELKKTRFRPRIVTCSSRGTLCTNENVRKLKLNHLINEKCMELRRNKPSGEKKAKNNEKETKRKCASGKSCDFYNATQIEEVVNGILSCSTTATPQVLTKGKSVGGCPYYASRRAIPLCQMVLLPYQVLLHGPTRDAWGIKLKGNVVVLDEAHNVLNTIGALYSAEVGSKSLTIALKLIREYIDTYKLRLKAKNLLYMRHLQLVASSLLQYLTNSKSKEDEVMTIQSFVIKLNILEVNLFKLAAYIENVDLCKKFHGFYLRSQRNALNVKKENEKPKLSGIAKLMQKKEEKPTEREAEEPGLIPQALPSPLYSLKSFIDAMTNKCEDGRVLIERTAVNGPKARYILMNPADRLSEVVDGARSTVLVGGTMEPAELLIETLSRGSQKSGVKRFSCNHVIDDNQLLTLAIDKTVDGKIFQLNYQTRNDKQVLKSLSLTLNALLPQLPNGVVVFFPSYDFLFMFQKELENFGILNKMKEKKAVFVESRLPTSDVWEQFVRTAKTPKGAVLFAVVGGKLSEGINFSDELGRAVIMIGLPYPNRASVELREKMKFLDSKVAGGGAMLYESLCMHGVNQAIGRAIRHRRDYAAIFLLDERYAKDSVRSKLSSWISGRLRVANGFGDVIRSTKTFFSTK</sequence>
<dbReference type="GO" id="GO:0005524">
    <property type="term" value="F:ATP binding"/>
    <property type="evidence" value="ECO:0007669"/>
    <property type="project" value="UniProtKB-KW"/>
</dbReference>
<evidence type="ECO:0000256" key="9">
    <source>
        <dbReference type="ARBA" id="ARBA00022840"/>
    </source>
</evidence>
<dbReference type="PROSITE" id="PS51193">
    <property type="entry name" value="HELICASE_ATP_BIND_2"/>
    <property type="match status" value="1"/>
</dbReference>
<keyword evidence="18" id="KW-1185">Reference proteome</keyword>
<organism evidence="17 18">
    <name type="scientific">Caenorhabditis auriculariae</name>
    <dbReference type="NCBI Taxonomy" id="2777116"/>
    <lineage>
        <taxon>Eukaryota</taxon>
        <taxon>Metazoa</taxon>
        <taxon>Ecdysozoa</taxon>
        <taxon>Nematoda</taxon>
        <taxon>Chromadorea</taxon>
        <taxon>Rhabditida</taxon>
        <taxon>Rhabditina</taxon>
        <taxon>Rhabditomorpha</taxon>
        <taxon>Rhabditoidea</taxon>
        <taxon>Rhabditidae</taxon>
        <taxon>Peloderinae</taxon>
        <taxon>Caenorhabditis</taxon>
    </lineage>
</organism>
<evidence type="ECO:0000259" key="16">
    <source>
        <dbReference type="PROSITE" id="PS51193"/>
    </source>
</evidence>
<keyword evidence="11" id="KW-0411">Iron-sulfur</keyword>
<comment type="subcellular location">
    <subcellularLocation>
        <location evidence="2">Nucleus</location>
    </subcellularLocation>
</comment>
<dbReference type="InterPro" id="IPR037113">
    <property type="entry name" value="Hat1_N_sf"/>
</dbReference>
<dbReference type="OrthoDB" id="267079at2759"/>
<feature type="compositionally biased region" description="Acidic residues" evidence="15">
    <location>
        <begin position="549"/>
        <end position="564"/>
    </location>
</feature>
<evidence type="ECO:0000256" key="12">
    <source>
        <dbReference type="ARBA" id="ARBA00023235"/>
    </source>
</evidence>
<dbReference type="SMART" id="SM00488">
    <property type="entry name" value="DEXDc2"/>
    <property type="match status" value="1"/>
</dbReference>